<dbReference type="GO" id="GO:0005524">
    <property type="term" value="F:ATP binding"/>
    <property type="evidence" value="ECO:0007669"/>
    <property type="project" value="UniProtKB-KW"/>
</dbReference>
<dbReference type="PANTHER" id="PTHR17490:SF16">
    <property type="entry name" value="THREONYLCARBAMOYL-AMP SYNTHASE"/>
    <property type="match status" value="1"/>
</dbReference>
<organism evidence="13 14">
    <name type="scientific">Crocosphaera subtropica (strain ATCC 51142 / BH68)</name>
    <name type="common">Cyanothece sp. (strain ATCC 51142)</name>
    <dbReference type="NCBI Taxonomy" id="43989"/>
    <lineage>
        <taxon>Bacteria</taxon>
        <taxon>Bacillati</taxon>
        <taxon>Cyanobacteriota</taxon>
        <taxon>Cyanophyceae</taxon>
        <taxon>Oscillatoriophycideae</taxon>
        <taxon>Chroococcales</taxon>
        <taxon>Aphanothecaceae</taxon>
        <taxon>Crocosphaera</taxon>
        <taxon>Crocosphaera subtropica</taxon>
    </lineage>
</organism>
<evidence type="ECO:0000313" key="13">
    <source>
        <dbReference type="EMBL" id="ACB53551.1"/>
    </source>
</evidence>
<dbReference type="InterPro" id="IPR006070">
    <property type="entry name" value="Sua5-like_dom"/>
</dbReference>
<dbReference type="EMBL" id="CP000806">
    <property type="protein sequence ID" value="ACB53551.1"/>
    <property type="molecule type" value="Genomic_DNA"/>
</dbReference>
<evidence type="ECO:0000256" key="4">
    <source>
        <dbReference type="ARBA" id="ARBA00022490"/>
    </source>
</evidence>
<dbReference type="GO" id="GO:0005737">
    <property type="term" value="C:cytoplasm"/>
    <property type="evidence" value="ECO:0007669"/>
    <property type="project" value="UniProtKB-SubCell"/>
</dbReference>
<evidence type="ECO:0000313" key="14">
    <source>
        <dbReference type="Proteomes" id="UP000001203"/>
    </source>
</evidence>
<protein>
    <recommendedName>
        <fullName evidence="10">L-threonylcarbamoyladenylate synthase</fullName>
        <ecNumber evidence="3">2.7.7.87</ecNumber>
    </recommendedName>
    <alternativeName>
        <fullName evidence="10">L-threonylcarbamoyladenylate synthase</fullName>
    </alternativeName>
</protein>
<proteinExistence type="inferred from homology"/>
<evidence type="ECO:0000256" key="11">
    <source>
        <dbReference type="ARBA" id="ARBA00048366"/>
    </source>
</evidence>
<keyword evidence="6" id="KW-0819">tRNA processing</keyword>
<keyword evidence="5" id="KW-0808">Transferase</keyword>
<dbReference type="PROSITE" id="PS51163">
    <property type="entry name" value="YRDC"/>
    <property type="match status" value="1"/>
</dbReference>
<dbReference type="RefSeq" id="WP_009543723.1">
    <property type="nucleotide sequence ID" value="NC_010546.1"/>
</dbReference>
<evidence type="ECO:0000256" key="1">
    <source>
        <dbReference type="ARBA" id="ARBA00004496"/>
    </source>
</evidence>
<feature type="domain" description="YrdC-like" evidence="12">
    <location>
        <begin position="3"/>
        <end position="193"/>
    </location>
</feature>
<evidence type="ECO:0000256" key="10">
    <source>
        <dbReference type="ARBA" id="ARBA00029774"/>
    </source>
</evidence>
<dbReference type="KEGG" id="cyt:cce_4203"/>
<evidence type="ECO:0000256" key="2">
    <source>
        <dbReference type="ARBA" id="ARBA00007663"/>
    </source>
</evidence>
<evidence type="ECO:0000256" key="7">
    <source>
        <dbReference type="ARBA" id="ARBA00022695"/>
    </source>
</evidence>
<dbReference type="GO" id="GO:0061710">
    <property type="term" value="F:L-threonylcarbamoyladenylate synthase"/>
    <property type="evidence" value="ECO:0007669"/>
    <property type="project" value="UniProtKB-EC"/>
</dbReference>
<dbReference type="GO" id="GO:0008033">
    <property type="term" value="P:tRNA processing"/>
    <property type="evidence" value="ECO:0007669"/>
    <property type="project" value="UniProtKB-KW"/>
</dbReference>
<keyword evidence="14" id="KW-1185">Reference proteome</keyword>
<dbReference type="SUPFAM" id="SSF55821">
    <property type="entry name" value="YrdC/RibB"/>
    <property type="match status" value="1"/>
</dbReference>
<keyword evidence="4" id="KW-0963">Cytoplasm</keyword>
<dbReference type="GO" id="GO:0000049">
    <property type="term" value="F:tRNA binding"/>
    <property type="evidence" value="ECO:0007669"/>
    <property type="project" value="TreeGrafter"/>
</dbReference>
<evidence type="ECO:0000259" key="12">
    <source>
        <dbReference type="PROSITE" id="PS51163"/>
    </source>
</evidence>
<sequence>MPQVSQQELIAGVKQGKVISFPTDTVPALAALPESASLIFATKQRPPDKPLILMGSSSDAIWKYVKGTPQEFEIWEKVVKQYWPGQLTLVLPASEWVPKAMNPLEPTTIGVRIPNSIIAQNILKQTGCLATTSANLSGEPPIETLSEIAANFPDVLVLNEEVLKNQKKYGSGLPSTVAKWTDTDWKILRQGSIKLTENK</sequence>
<dbReference type="PANTHER" id="PTHR17490">
    <property type="entry name" value="SUA5"/>
    <property type="match status" value="1"/>
</dbReference>
<dbReference type="HOGENOM" id="CLU_031397_3_1_3"/>
<name>B1WRW0_CROS5</name>
<dbReference type="Proteomes" id="UP000001203">
    <property type="component" value="Chromosome circular"/>
</dbReference>
<dbReference type="InterPro" id="IPR050156">
    <property type="entry name" value="TC-AMP_synthase_SUA5"/>
</dbReference>
<accession>B1WRW0</accession>
<evidence type="ECO:0000256" key="6">
    <source>
        <dbReference type="ARBA" id="ARBA00022694"/>
    </source>
</evidence>
<dbReference type="GO" id="GO:0006450">
    <property type="term" value="P:regulation of translational fidelity"/>
    <property type="evidence" value="ECO:0007669"/>
    <property type="project" value="TreeGrafter"/>
</dbReference>
<dbReference type="STRING" id="43989.cce_4203"/>
<dbReference type="OrthoDB" id="9814580at2"/>
<evidence type="ECO:0000256" key="3">
    <source>
        <dbReference type="ARBA" id="ARBA00012584"/>
    </source>
</evidence>
<comment type="subcellular location">
    <subcellularLocation>
        <location evidence="1">Cytoplasm</location>
    </subcellularLocation>
</comment>
<dbReference type="InterPro" id="IPR017945">
    <property type="entry name" value="DHBP_synth_RibB-like_a/b_dom"/>
</dbReference>
<dbReference type="Pfam" id="PF01300">
    <property type="entry name" value="Sua5_yciO_yrdC"/>
    <property type="match status" value="1"/>
</dbReference>
<comment type="similarity">
    <text evidence="2">Belongs to the SUA5 family.</text>
</comment>
<dbReference type="Gene3D" id="3.90.870.10">
    <property type="entry name" value="DHBP synthase"/>
    <property type="match status" value="1"/>
</dbReference>
<evidence type="ECO:0000256" key="5">
    <source>
        <dbReference type="ARBA" id="ARBA00022679"/>
    </source>
</evidence>
<dbReference type="EC" id="2.7.7.87" evidence="3"/>
<evidence type="ECO:0000256" key="9">
    <source>
        <dbReference type="ARBA" id="ARBA00022840"/>
    </source>
</evidence>
<dbReference type="AlphaFoldDB" id="B1WRW0"/>
<dbReference type="eggNOG" id="COG0009">
    <property type="taxonomic scope" value="Bacteria"/>
</dbReference>
<keyword evidence="8" id="KW-0547">Nucleotide-binding</keyword>
<evidence type="ECO:0000256" key="8">
    <source>
        <dbReference type="ARBA" id="ARBA00022741"/>
    </source>
</evidence>
<dbReference type="GO" id="GO:0003725">
    <property type="term" value="F:double-stranded RNA binding"/>
    <property type="evidence" value="ECO:0007669"/>
    <property type="project" value="InterPro"/>
</dbReference>
<keyword evidence="7" id="KW-0548">Nucleotidyltransferase</keyword>
<reference evidence="13 14" key="1">
    <citation type="journal article" date="2008" name="Proc. Natl. Acad. Sci. U.S.A.">
        <title>The genome of Cyanothece 51142, a unicellular diazotrophic cyanobacterium important in the marine nitrogen cycle.</title>
        <authorList>
            <person name="Welsh E.A."/>
            <person name="Liberton M."/>
            <person name="Stoeckel J."/>
            <person name="Loh T."/>
            <person name="Elvitigala T."/>
            <person name="Wang C."/>
            <person name="Wollam A."/>
            <person name="Fulton R.S."/>
            <person name="Clifton S.W."/>
            <person name="Jacobs J.M."/>
            <person name="Aurora R."/>
            <person name="Ghosh B.K."/>
            <person name="Sherman L.A."/>
            <person name="Smith R.D."/>
            <person name="Wilson R.K."/>
            <person name="Pakrasi H.B."/>
        </authorList>
    </citation>
    <scope>NUCLEOTIDE SEQUENCE [LARGE SCALE GENOMIC DNA]</scope>
    <source>
        <strain evidence="14">ATCC 51142 / BH68</strain>
    </source>
</reference>
<keyword evidence="9" id="KW-0067">ATP-binding</keyword>
<gene>
    <name evidence="13" type="ordered locus">cce_4203</name>
</gene>
<comment type="catalytic activity">
    <reaction evidence="11">
        <text>L-threonine + hydrogencarbonate + ATP = L-threonylcarbamoyladenylate + diphosphate + H2O</text>
        <dbReference type="Rhea" id="RHEA:36407"/>
        <dbReference type="ChEBI" id="CHEBI:15377"/>
        <dbReference type="ChEBI" id="CHEBI:17544"/>
        <dbReference type="ChEBI" id="CHEBI:30616"/>
        <dbReference type="ChEBI" id="CHEBI:33019"/>
        <dbReference type="ChEBI" id="CHEBI:57926"/>
        <dbReference type="ChEBI" id="CHEBI:73682"/>
        <dbReference type="EC" id="2.7.7.87"/>
    </reaction>
</comment>